<proteinExistence type="predicted"/>
<keyword evidence="1" id="KW-0001">2Fe-2S</keyword>
<evidence type="ECO:0000256" key="3">
    <source>
        <dbReference type="ARBA" id="ARBA00023004"/>
    </source>
</evidence>
<keyword evidence="2" id="KW-0479">Metal-binding</keyword>
<accession>A0A832I8D7</accession>
<evidence type="ECO:0000259" key="5">
    <source>
        <dbReference type="PROSITE" id="PS51296"/>
    </source>
</evidence>
<dbReference type="InterPro" id="IPR017941">
    <property type="entry name" value="Rieske_2Fe-2S"/>
</dbReference>
<protein>
    <submittedName>
        <fullName evidence="6">Non-heme iron oxygenase ferredoxin subunit</fullName>
    </submittedName>
</protein>
<name>A0A832I8D7_UNCEI</name>
<evidence type="ECO:0000313" key="6">
    <source>
        <dbReference type="EMBL" id="HGZ42477.1"/>
    </source>
</evidence>
<sequence length="106" mass="11217">MKTADGFVTVARVGEIPPGGVKIVRLDEVEIAVFNVDGAYHAIQDVCTHDGGPLAEGPLEGHVVECPRHGARFDVRTGAVLCFPATAPVPVYAVRVAGDDIQVEWP</sequence>
<dbReference type="GO" id="GO:0046872">
    <property type="term" value="F:metal ion binding"/>
    <property type="evidence" value="ECO:0007669"/>
    <property type="project" value="UniProtKB-KW"/>
</dbReference>
<dbReference type="GO" id="GO:0051537">
    <property type="term" value="F:2 iron, 2 sulfur cluster binding"/>
    <property type="evidence" value="ECO:0007669"/>
    <property type="project" value="UniProtKB-KW"/>
</dbReference>
<evidence type="ECO:0000256" key="1">
    <source>
        <dbReference type="ARBA" id="ARBA00022714"/>
    </source>
</evidence>
<dbReference type="AlphaFoldDB" id="A0A832I8D7"/>
<dbReference type="CDD" id="cd03528">
    <property type="entry name" value="Rieske_RO_ferredoxin"/>
    <property type="match status" value="1"/>
</dbReference>
<reference evidence="6" key="1">
    <citation type="journal article" date="2020" name="mSystems">
        <title>Genome- and Community-Level Interaction Insights into Carbon Utilization and Element Cycling Functions of Hydrothermarchaeota in Hydrothermal Sediment.</title>
        <authorList>
            <person name="Zhou Z."/>
            <person name="Liu Y."/>
            <person name="Xu W."/>
            <person name="Pan J."/>
            <person name="Luo Z.H."/>
            <person name="Li M."/>
        </authorList>
    </citation>
    <scope>NUCLEOTIDE SEQUENCE [LARGE SCALE GENOMIC DNA]</scope>
    <source>
        <strain evidence="6">SpSt-381</strain>
    </source>
</reference>
<keyword evidence="4" id="KW-0411">Iron-sulfur</keyword>
<dbReference type="EMBL" id="DSQF01000004">
    <property type="protein sequence ID" value="HGZ42477.1"/>
    <property type="molecule type" value="Genomic_DNA"/>
</dbReference>
<evidence type="ECO:0000256" key="4">
    <source>
        <dbReference type="ARBA" id="ARBA00023014"/>
    </source>
</evidence>
<dbReference type="PANTHER" id="PTHR21496:SF23">
    <property type="entry name" value="3-PHENYLPROPIONATE_CINNAMIC ACID DIOXYGENASE FERREDOXIN SUBUNIT"/>
    <property type="match status" value="1"/>
</dbReference>
<dbReference type="PANTHER" id="PTHR21496">
    <property type="entry name" value="FERREDOXIN-RELATED"/>
    <property type="match status" value="1"/>
</dbReference>
<dbReference type="PROSITE" id="PS51296">
    <property type="entry name" value="RIESKE"/>
    <property type="match status" value="1"/>
</dbReference>
<evidence type="ECO:0000256" key="2">
    <source>
        <dbReference type="ARBA" id="ARBA00022723"/>
    </source>
</evidence>
<dbReference type="InterPro" id="IPR036922">
    <property type="entry name" value="Rieske_2Fe-2S_sf"/>
</dbReference>
<keyword evidence="3" id="KW-0408">Iron</keyword>
<dbReference type="Pfam" id="PF00355">
    <property type="entry name" value="Rieske"/>
    <property type="match status" value="1"/>
</dbReference>
<dbReference type="SUPFAM" id="SSF50022">
    <property type="entry name" value="ISP domain"/>
    <property type="match status" value="1"/>
</dbReference>
<comment type="caution">
    <text evidence="6">The sequence shown here is derived from an EMBL/GenBank/DDBJ whole genome shotgun (WGS) entry which is preliminary data.</text>
</comment>
<dbReference type="Gene3D" id="2.102.10.10">
    <property type="entry name" value="Rieske [2Fe-2S] iron-sulphur domain"/>
    <property type="match status" value="1"/>
</dbReference>
<gene>
    <name evidence="6" type="ORF">ENR23_03445</name>
</gene>
<feature type="domain" description="Rieske" evidence="5">
    <location>
        <begin position="8"/>
        <end position="103"/>
    </location>
</feature>
<organism evidence="6">
    <name type="scientific">Eiseniibacteriota bacterium</name>
    <dbReference type="NCBI Taxonomy" id="2212470"/>
    <lineage>
        <taxon>Bacteria</taxon>
        <taxon>Candidatus Eiseniibacteriota</taxon>
    </lineage>
</organism>